<feature type="domain" description="SRP54-type proteins GTP-binding" evidence="16">
    <location>
        <begin position="163"/>
        <end position="358"/>
    </location>
</feature>
<feature type="coiled-coil region" evidence="14">
    <location>
        <begin position="73"/>
        <end position="111"/>
    </location>
</feature>
<keyword evidence="7" id="KW-1005">Bacterial flagellum biogenesis</keyword>
<keyword evidence="4" id="KW-0813">Transport</keyword>
<evidence type="ECO:0000256" key="8">
    <source>
        <dbReference type="ARBA" id="ARBA00022927"/>
    </source>
</evidence>
<dbReference type="Gene3D" id="1.20.120.1380">
    <property type="entry name" value="Flagellar FlhF biosynthesis protein, N domain"/>
    <property type="match status" value="1"/>
</dbReference>
<dbReference type="GO" id="GO:0006614">
    <property type="term" value="P:SRP-dependent cotranslational protein targeting to membrane"/>
    <property type="evidence" value="ECO:0007669"/>
    <property type="project" value="InterPro"/>
</dbReference>
<dbReference type="InterPro" id="IPR027417">
    <property type="entry name" value="P-loop_NTPase"/>
</dbReference>
<keyword evidence="11" id="KW-1006">Bacterial flagellum protein export</keyword>
<dbReference type="GO" id="GO:0003924">
    <property type="term" value="F:GTPase activity"/>
    <property type="evidence" value="ECO:0007669"/>
    <property type="project" value="InterPro"/>
</dbReference>
<comment type="function">
    <text evidence="12">Necessary for flagellar biosynthesis. May be involved in translocation of the flagellum.</text>
</comment>
<gene>
    <name evidence="17" type="ORF">MNB_SV-4-133</name>
</gene>
<evidence type="ECO:0000256" key="2">
    <source>
        <dbReference type="ARBA" id="ARBA00008531"/>
    </source>
</evidence>
<evidence type="ECO:0000256" key="10">
    <source>
        <dbReference type="ARBA" id="ARBA00023136"/>
    </source>
</evidence>
<evidence type="ECO:0000256" key="14">
    <source>
        <dbReference type="SAM" id="Coils"/>
    </source>
</evidence>
<evidence type="ECO:0000256" key="3">
    <source>
        <dbReference type="ARBA" id="ARBA00014919"/>
    </source>
</evidence>
<dbReference type="FunFam" id="3.40.50.300:FF:000695">
    <property type="entry name" value="Flagellar biosynthesis regulator FlhF"/>
    <property type="match status" value="1"/>
</dbReference>
<dbReference type="Gene3D" id="3.40.50.300">
    <property type="entry name" value="P-loop containing nucleotide triphosphate hydrolases"/>
    <property type="match status" value="1"/>
</dbReference>
<comment type="subcellular location">
    <subcellularLocation>
        <location evidence="1">Cell membrane</location>
        <topology evidence="1">Peripheral membrane protein</topology>
        <orientation evidence="1">Cytoplasmic side</orientation>
    </subcellularLocation>
</comment>
<evidence type="ECO:0000259" key="16">
    <source>
        <dbReference type="SMART" id="SM00962"/>
    </source>
</evidence>
<evidence type="ECO:0000256" key="5">
    <source>
        <dbReference type="ARBA" id="ARBA00022475"/>
    </source>
</evidence>
<keyword evidence="9" id="KW-0342">GTP-binding</keyword>
<protein>
    <recommendedName>
        <fullName evidence="3">Flagellar biosynthesis protein FlhF</fullName>
    </recommendedName>
    <alternativeName>
        <fullName evidence="13">Flagella-associated GTP-binding protein</fullName>
    </alternativeName>
</protein>
<keyword evidence="14" id="KW-0175">Coiled coil</keyword>
<keyword evidence="5" id="KW-1003">Cell membrane</keyword>
<evidence type="ECO:0000256" key="7">
    <source>
        <dbReference type="ARBA" id="ARBA00022795"/>
    </source>
</evidence>
<comment type="similarity">
    <text evidence="2">Belongs to the GTP-binding SRP family.</text>
</comment>
<dbReference type="GO" id="GO:0005047">
    <property type="term" value="F:signal recognition particle binding"/>
    <property type="evidence" value="ECO:0007669"/>
    <property type="project" value="TreeGrafter"/>
</dbReference>
<name>A0A1W1E8X6_9ZZZZ</name>
<dbReference type="AlphaFoldDB" id="A0A1W1E8X6"/>
<evidence type="ECO:0000256" key="1">
    <source>
        <dbReference type="ARBA" id="ARBA00004413"/>
    </source>
</evidence>
<dbReference type="InterPro" id="IPR003593">
    <property type="entry name" value="AAA+_ATPase"/>
</dbReference>
<evidence type="ECO:0000259" key="15">
    <source>
        <dbReference type="SMART" id="SM00382"/>
    </source>
</evidence>
<dbReference type="GO" id="GO:0005525">
    <property type="term" value="F:GTP binding"/>
    <property type="evidence" value="ECO:0007669"/>
    <property type="project" value="UniProtKB-KW"/>
</dbReference>
<dbReference type="SUPFAM" id="SSF52540">
    <property type="entry name" value="P-loop containing nucleoside triphosphate hydrolases"/>
    <property type="match status" value="1"/>
</dbReference>
<dbReference type="InterPro" id="IPR047040">
    <property type="entry name" value="FlhF__GTPase_dom"/>
</dbReference>
<dbReference type="EMBL" id="FPIB01000014">
    <property type="protein sequence ID" value="SFV90378.1"/>
    <property type="molecule type" value="Genomic_DNA"/>
</dbReference>
<dbReference type="GO" id="GO:0015031">
    <property type="term" value="P:protein transport"/>
    <property type="evidence" value="ECO:0007669"/>
    <property type="project" value="UniProtKB-KW"/>
</dbReference>
<proteinExistence type="inferred from homology"/>
<dbReference type="SMART" id="SM00382">
    <property type="entry name" value="AAA"/>
    <property type="match status" value="1"/>
</dbReference>
<feature type="domain" description="AAA+ ATPase" evidence="15">
    <location>
        <begin position="162"/>
        <end position="292"/>
    </location>
</feature>
<keyword evidence="6" id="KW-0547">Nucleotide-binding</keyword>
<dbReference type="GO" id="GO:0044781">
    <property type="term" value="P:bacterial-type flagellum organization"/>
    <property type="evidence" value="ECO:0007669"/>
    <property type="project" value="UniProtKB-KW"/>
</dbReference>
<evidence type="ECO:0000256" key="12">
    <source>
        <dbReference type="ARBA" id="ARBA00025337"/>
    </source>
</evidence>
<dbReference type="Pfam" id="PF00448">
    <property type="entry name" value="SRP54"/>
    <property type="match status" value="1"/>
</dbReference>
<evidence type="ECO:0000256" key="11">
    <source>
        <dbReference type="ARBA" id="ARBA00023225"/>
    </source>
</evidence>
<evidence type="ECO:0000256" key="6">
    <source>
        <dbReference type="ARBA" id="ARBA00022741"/>
    </source>
</evidence>
<keyword evidence="17" id="KW-0969">Cilium</keyword>
<evidence type="ECO:0000256" key="13">
    <source>
        <dbReference type="ARBA" id="ARBA00030866"/>
    </source>
</evidence>
<accession>A0A1W1E8X6</accession>
<evidence type="ECO:0000256" key="9">
    <source>
        <dbReference type="ARBA" id="ARBA00023134"/>
    </source>
</evidence>
<sequence length="363" mass="40870">MINETFVASTPKEAFAQAVEKYGTDDLEIVSAKQLRYDDGQIRAEVVIAVDKRLFREKSFGIENFQPKSASEEAQMLDEIGALKTEIDRMKDELTDELLKEEDAAQKIRNLFVKKGIAPKWIDGILSTLVGTPIIADESLLVSYLLEEIDETLQTKEEDLSLPKIVMLVGPTGVGKTTTIAKLAARYAYLLERPYKVALINLDSYKVGAIEQLSHYAQIMQIEHFAVTSPESFKEHIEALEGFDIILVDTAGMSPYDTNKFVKTIAFVTSKTPRVLEVNLVLPATIKYEDMDDIYSNFSFLNLDSVIISKFDETRHFGTLLNFMLLYKLPMSYFSIGQEVPDDLLVASKEYLLEKFIGDVNDG</sequence>
<dbReference type="CDD" id="cd17873">
    <property type="entry name" value="FlhF"/>
    <property type="match status" value="1"/>
</dbReference>
<reference evidence="17" key="1">
    <citation type="submission" date="2016-10" db="EMBL/GenBank/DDBJ databases">
        <authorList>
            <person name="de Groot N.N."/>
        </authorList>
    </citation>
    <scope>NUCLEOTIDE SEQUENCE</scope>
</reference>
<dbReference type="PANTHER" id="PTHR43134">
    <property type="entry name" value="SIGNAL RECOGNITION PARTICLE RECEPTOR SUBUNIT ALPHA"/>
    <property type="match status" value="1"/>
</dbReference>
<dbReference type="GO" id="GO:0005886">
    <property type="term" value="C:plasma membrane"/>
    <property type="evidence" value="ECO:0007669"/>
    <property type="project" value="UniProtKB-SubCell"/>
</dbReference>
<evidence type="ECO:0000256" key="4">
    <source>
        <dbReference type="ARBA" id="ARBA00022448"/>
    </source>
</evidence>
<keyword evidence="17" id="KW-0966">Cell projection</keyword>
<dbReference type="InterPro" id="IPR000897">
    <property type="entry name" value="SRP54_GTPase_dom"/>
</dbReference>
<keyword evidence="10" id="KW-0472">Membrane</keyword>
<evidence type="ECO:0000313" key="17">
    <source>
        <dbReference type="EMBL" id="SFV90378.1"/>
    </source>
</evidence>
<dbReference type="SMART" id="SM00962">
    <property type="entry name" value="SRP54"/>
    <property type="match status" value="1"/>
</dbReference>
<keyword evidence="17" id="KW-0282">Flagellum</keyword>
<dbReference type="PANTHER" id="PTHR43134:SF3">
    <property type="entry name" value="FLAGELLAR BIOSYNTHESIS PROTEIN FLHF"/>
    <property type="match status" value="1"/>
</dbReference>
<organism evidence="17">
    <name type="scientific">hydrothermal vent metagenome</name>
    <dbReference type="NCBI Taxonomy" id="652676"/>
    <lineage>
        <taxon>unclassified sequences</taxon>
        <taxon>metagenomes</taxon>
        <taxon>ecological metagenomes</taxon>
    </lineage>
</organism>
<keyword evidence="8" id="KW-0653">Protein transport</keyword>